<evidence type="ECO:0000259" key="1">
    <source>
        <dbReference type="Pfam" id="PF00535"/>
    </source>
</evidence>
<dbReference type="EMBL" id="JAAFGW010000044">
    <property type="protein sequence ID" value="NDP47628.1"/>
    <property type="molecule type" value="Genomic_DNA"/>
</dbReference>
<evidence type="ECO:0000313" key="3">
    <source>
        <dbReference type="Proteomes" id="UP000483432"/>
    </source>
</evidence>
<dbReference type="GO" id="GO:0016740">
    <property type="term" value="F:transferase activity"/>
    <property type="evidence" value="ECO:0007669"/>
    <property type="project" value="UniProtKB-KW"/>
</dbReference>
<dbReference type="InterPro" id="IPR050834">
    <property type="entry name" value="Glycosyltransf_2"/>
</dbReference>
<dbReference type="Pfam" id="PF00535">
    <property type="entry name" value="Glycos_transf_2"/>
    <property type="match status" value="1"/>
</dbReference>
<sequence length="309" mass="33645">MNPRFSVIIPAFNAAATLSRAIESVRAQSWPAHEIIVVDDGSTDATVEIARQYGDVVRLVQQDNSGVSVARNAGAAVATGDWLAFLDADDWYAVDRIKLHAERITQDVALNFLTGDYEYRDEADGLLGTSMAQHESGRMLLAKAKGEPYVVMESSVEIAAFVADHFGDTHTLSVPRARFVELGGYPTGFKVCEDVHFLTRLVAKSERIGVICKSLGVYVIHGGSATRRHPIAAQRENVRTLKDLVRLAENFPFPVRQGVAVRMQGARYNLGCALNKSGQRVAAINAVLPSLAGRPGWKSLRNVLSMLKG</sequence>
<dbReference type="CDD" id="cd00761">
    <property type="entry name" value="Glyco_tranf_GTA_type"/>
    <property type="match status" value="1"/>
</dbReference>
<reference evidence="2 3" key="1">
    <citation type="submission" date="2019-09" db="EMBL/GenBank/DDBJ databases">
        <title>H2 Metabolism Revealed by Metagenomic Analysis in Subglacial Sediment of East Antarctica.</title>
        <authorList>
            <person name="Yang Z."/>
            <person name="Zhang Y."/>
            <person name="Lv Y."/>
            <person name="Yan W."/>
            <person name="Xiao X."/>
            <person name="Sun B."/>
            <person name="Ma H."/>
        </authorList>
    </citation>
    <scope>NUCLEOTIDE SEQUENCE [LARGE SCALE GENOMIC DNA]</scope>
    <source>
        <strain evidence="2">Bin2_2</strain>
    </source>
</reference>
<dbReference type="AlphaFoldDB" id="A0A7C9P8D7"/>
<dbReference type="PANTHER" id="PTHR43685:SF2">
    <property type="entry name" value="GLYCOSYLTRANSFERASE 2-LIKE DOMAIN-CONTAINING PROTEIN"/>
    <property type="match status" value="1"/>
</dbReference>
<name>A0A7C9P8D7_9PROT</name>
<dbReference type="SUPFAM" id="SSF53448">
    <property type="entry name" value="Nucleotide-diphospho-sugar transferases"/>
    <property type="match status" value="1"/>
</dbReference>
<dbReference type="InterPro" id="IPR001173">
    <property type="entry name" value="Glyco_trans_2-like"/>
</dbReference>
<proteinExistence type="predicted"/>
<comment type="caution">
    <text evidence="2">The sequence shown here is derived from an EMBL/GenBank/DDBJ whole genome shotgun (WGS) entry which is preliminary data.</text>
</comment>
<accession>A0A7C9P8D7</accession>
<feature type="domain" description="Glycosyltransferase 2-like" evidence="1">
    <location>
        <begin position="6"/>
        <end position="114"/>
    </location>
</feature>
<gene>
    <name evidence="2" type="ORF">GZ085_04400</name>
</gene>
<dbReference type="Gene3D" id="3.90.550.10">
    <property type="entry name" value="Spore Coat Polysaccharide Biosynthesis Protein SpsA, Chain A"/>
    <property type="match status" value="1"/>
</dbReference>
<protein>
    <submittedName>
        <fullName evidence="2">Glycosyltransferase family 2 protein</fullName>
    </submittedName>
</protein>
<dbReference type="InterPro" id="IPR029044">
    <property type="entry name" value="Nucleotide-diphossugar_trans"/>
</dbReference>
<dbReference type="PANTHER" id="PTHR43685">
    <property type="entry name" value="GLYCOSYLTRANSFERASE"/>
    <property type="match status" value="1"/>
</dbReference>
<evidence type="ECO:0000313" key="2">
    <source>
        <dbReference type="EMBL" id="NDP47628.1"/>
    </source>
</evidence>
<keyword evidence="2" id="KW-0808">Transferase</keyword>
<organism evidence="2 3">
    <name type="scientific">Sulfuriferula multivorans</name>
    <dbReference type="NCBI Taxonomy" id="1559896"/>
    <lineage>
        <taxon>Bacteria</taxon>
        <taxon>Pseudomonadati</taxon>
        <taxon>Pseudomonadota</taxon>
        <taxon>Betaproteobacteria</taxon>
        <taxon>Nitrosomonadales</taxon>
        <taxon>Sulfuricellaceae</taxon>
        <taxon>Sulfuriferula</taxon>
    </lineage>
</organism>
<dbReference type="Proteomes" id="UP000483432">
    <property type="component" value="Unassembled WGS sequence"/>
</dbReference>